<feature type="modified residue" description="4-aspartylphosphate" evidence="1">
    <location>
        <position position="56"/>
    </location>
</feature>
<reference evidence="3 4" key="1">
    <citation type="submission" date="2018-05" db="EMBL/GenBank/DDBJ databases">
        <title>Pedobacter paludis sp. nov., isolated from wetland soil.</title>
        <authorList>
            <person name="Zhang Y."/>
            <person name="Wang G."/>
        </authorList>
    </citation>
    <scope>NUCLEOTIDE SEQUENCE [LARGE SCALE GENOMIC DNA]</scope>
    <source>
        <strain evidence="3 4">KCTC22721</strain>
    </source>
</reference>
<keyword evidence="4" id="KW-1185">Reference proteome</keyword>
<dbReference type="InterPro" id="IPR007492">
    <property type="entry name" value="LytTR_DNA-bd_dom"/>
</dbReference>
<keyword evidence="1" id="KW-0597">Phosphoprotein</keyword>
<dbReference type="OrthoDB" id="9787344at2"/>
<dbReference type="Proteomes" id="UP000245379">
    <property type="component" value="Unassembled WGS sequence"/>
</dbReference>
<dbReference type="GO" id="GO:0000156">
    <property type="term" value="F:phosphorelay response regulator activity"/>
    <property type="evidence" value="ECO:0007669"/>
    <property type="project" value="InterPro"/>
</dbReference>
<sequence>MELSCIIIDDEEHAISEAQDLIEITPGLKLTRSFRNVTDAINFLREFGEVDIIFSDISMPNIDGIEAGKILNAYCSFLIYITAHRHYTEDAFGVWASGYLLKPLSRSKFIKEIDQVFAKKNKIIRLDEKDNILFVKGSHKNSFIRIEYNNIIYISSMLNYVNISTIHGMKVTYMGLKSIEKKLANKNKFFRISKTKLYPWTI</sequence>
<dbReference type="PANTHER" id="PTHR37299">
    <property type="entry name" value="TRANSCRIPTIONAL REGULATOR-RELATED"/>
    <property type="match status" value="1"/>
</dbReference>
<dbReference type="PANTHER" id="PTHR37299:SF1">
    <property type="entry name" value="STAGE 0 SPORULATION PROTEIN A HOMOLOG"/>
    <property type="match status" value="1"/>
</dbReference>
<dbReference type="InterPro" id="IPR046947">
    <property type="entry name" value="LytR-like"/>
</dbReference>
<evidence type="ECO:0000256" key="1">
    <source>
        <dbReference type="PROSITE-ProRule" id="PRU00169"/>
    </source>
</evidence>
<dbReference type="RefSeq" id="WP_109926721.1">
    <property type="nucleotide sequence ID" value="NZ_QGNZ01000004.1"/>
</dbReference>
<dbReference type="Pfam" id="PF04397">
    <property type="entry name" value="LytTR"/>
    <property type="match status" value="1"/>
</dbReference>
<evidence type="ECO:0000313" key="4">
    <source>
        <dbReference type="Proteomes" id="UP000245379"/>
    </source>
</evidence>
<dbReference type="Gene3D" id="3.40.50.2300">
    <property type="match status" value="1"/>
</dbReference>
<dbReference type="Gene3D" id="2.40.50.1020">
    <property type="entry name" value="LytTr DNA-binding domain"/>
    <property type="match status" value="1"/>
</dbReference>
<organism evidence="3 4">
    <name type="scientific">Pedobacter yonginense</name>
    <dbReference type="NCBI Taxonomy" id="651869"/>
    <lineage>
        <taxon>Bacteria</taxon>
        <taxon>Pseudomonadati</taxon>
        <taxon>Bacteroidota</taxon>
        <taxon>Sphingobacteriia</taxon>
        <taxon>Sphingobacteriales</taxon>
        <taxon>Sphingobacteriaceae</taxon>
        <taxon>Pedobacter</taxon>
    </lineage>
</organism>
<dbReference type="SUPFAM" id="SSF52172">
    <property type="entry name" value="CheY-like"/>
    <property type="match status" value="1"/>
</dbReference>
<name>A0A317ELJ3_9SPHI</name>
<dbReference type="InterPro" id="IPR001789">
    <property type="entry name" value="Sig_transdc_resp-reg_receiver"/>
</dbReference>
<evidence type="ECO:0000259" key="2">
    <source>
        <dbReference type="PROSITE" id="PS50110"/>
    </source>
</evidence>
<dbReference type="Pfam" id="PF00072">
    <property type="entry name" value="Response_reg"/>
    <property type="match status" value="1"/>
</dbReference>
<dbReference type="PROSITE" id="PS50110">
    <property type="entry name" value="RESPONSE_REGULATORY"/>
    <property type="match status" value="1"/>
</dbReference>
<protein>
    <recommendedName>
        <fullName evidence="2">Response regulatory domain-containing protein</fullName>
    </recommendedName>
</protein>
<dbReference type="SMART" id="SM00448">
    <property type="entry name" value="REC"/>
    <property type="match status" value="1"/>
</dbReference>
<feature type="domain" description="Response regulatory" evidence="2">
    <location>
        <begin position="4"/>
        <end position="117"/>
    </location>
</feature>
<dbReference type="GO" id="GO:0003677">
    <property type="term" value="F:DNA binding"/>
    <property type="evidence" value="ECO:0007669"/>
    <property type="project" value="InterPro"/>
</dbReference>
<evidence type="ECO:0000313" key="3">
    <source>
        <dbReference type="EMBL" id="PWS26156.1"/>
    </source>
</evidence>
<proteinExistence type="predicted"/>
<dbReference type="EMBL" id="QGNZ01000004">
    <property type="protein sequence ID" value="PWS26156.1"/>
    <property type="molecule type" value="Genomic_DNA"/>
</dbReference>
<dbReference type="InterPro" id="IPR011006">
    <property type="entry name" value="CheY-like_superfamily"/>
</dbReference>
<accession>A0A317ELJ3</accession>
<dbReference type="AlphaFoldDB" id="A0A317ELJ3"/>
<comment type="caution">
    <text evidence="3">The sequence shown here is derived from an EMBL/GenBank/DDBJ whole genome shotgun (WGS) entry which is preliminary data.</text>
</comment>
<gene>
    <name evidence="3" type="ORF">DHW03_15280</name>
</gene>